<dbReference type="InterPro" id="IPR014710">
    <property type="entry name" value="RmlC-like_jellyroll"/>
</dbReference>
<keyword evidence="1" id="KW-0732">Signal</keyword>
<dbReference type="GeneID" id="18880216"/>
<accession>R7S2Q0</accession>
<dbReference type="EMBL" id="JH687557">
    <property type="protein sequence ID" value="EIN04067.1"/>
    <property type="molecule type" value="Genomic_DNA"/>
</dbReference>
<dbReference type="Gene3D" id="2.60.120.10">
    <property type="entry name" value="Jelly Rolls"/>
    <property type="match status" value="3"/>
</dbReference>
<feature type="signal peptide" evidence="1">
    <location>
        <begin position="1"/>
        <end position="22"/>
    </location>
</feature>
<evidence type="ECO:0000256" key="1">
    <source>
        <dbReference type="SAM" id="SignalP"/>
    </source>
</evidence>
<keyword evidence="3" id="KW-1185">Reference proteome</keyword>
<dbReference type="InterPro" id="IPR011051">
    <property type="entry name" value="RmlC_Cupin_sf"/>
</dbReference>
<dbReference type="HOGENOM" id="CLU_1278204_0_0_1"/>
<organism evidence="2 3">
    <name type="scientific">Punctularia strigosozonata (strain HHB-11173)</name>
    <name type="common">White-rot fungus</name>
    <dbReference type="NCBI Taxonomy" id="741275"/>
    <lineage>
        <taxon>Eukaryota</taxon>
        <taxon>Fungi</taxon>
        <taxon>Dikarya</taxon>
        <taxon>Basidiomycota</taxon>
        <taxon>Agaricomycotina</taxon>
        <taxon>Agaricomycetes</taxon>
        <taxon>Corticiales</taxon>
        <taxon>Punctulariaceae</taxon>
        <taxon>Punctularia</taxon>
    </lineage>
</organism>
<dbReference type="OrthoDB" id="10263073at2759"/>
<dbReference type="AlphaFoldDB" id="R7S2Q0"/>
<evidence type="ECO:0000313" key="2">
    <source>
        <dbReference type="EMBL" id="EIN04067.1"/>
    </source>
</evidence>
<gene>
    <name evidence="2" type="ORF">PUNSTDRAFT_139024</name>
</gene>
<dbReference type="PROSITE" id="PS51257">
    <property type="entry name" value="PROKAR_LIPOPROTEIN"/>
    <property type="match status" value="1"/>
</dbReference>
<dbReference type="Proteomes" id="UP000054196">
    <property type="component" value="Unassembled WGS sequence"/>
</dbReference>
<dbReference type="KEGG" id="psq:PUNSTDRAFT_139024"/>
<feature type="chain" id="PRO_5004455270" evidence="1">
    <location>
        <begin position="23"/>
        <end position="216"/>
    </location>
</feature>
<evidence type="ECO:0000313" key="3">
    <source>
        <dbReference type="Proteomes" id="UP000054196"/>
    </source>
</evidence>
<sequence length="216" mass="23244">MVHLRTGIAFASLLACATLVLCAPAGSITASPPSEIATVSPAGNEALQRENADLLAPPTIDHGTVSSFKWPFSLSHDRLQTGGWARQQNTDDMPAATGQDLQASICALKLAPFANFIDTRLRRSFEIRQWAYVLKGKIQVTSIDTEGPNYLATVQQSSRFSFTDRFQDISLNQWLALTPPALVKAHLGLSDDIIAKLSKTKPVIIGPGNSTNGPAF</sequence>
<reference evidence="3" key="1">
    <citation type="journal article" date="2012" name="Science">
        <title>The Paleozoic origin of enzymatic lignin decomposition reconstructed from 31 fungal genomes.</title>
        <authorList>
            <person name="Floudas D."/>
            <person name="Binder M."/>
            <person name="Riley R."/>
            <person name="Barry K."/>
            <person name="Blanchette R.A."/>
            <person name="Henrissat B."/>
            <person name="Martinez A.T."/>
            <person name="Otillar R."/>
            <person name="Spatafora J.W."/>
            <person name="Yadav J.S."/>
            <person name="Aerts A."/>
            <person name="Benoit I."/>
            <person name="Boyd A."/>
            <person name="Carlson A."/>
            <person name="Copeland A."/>
            <person name="Coutinho P.M."/>
            <person name="de Vries R.P."/>
            <person name="Ferreira P."/>
            <person name="Findley K."/>
            <person name="Foster B."/>
            <person name="Gaskell J."/>
            <person name="Glotzer D."/>
            <person name="Gorecki P."/>
            <person name="Heitman J."/>
            <person name="Hesse C."/>
            <person name="Hori C."/>
            <person name="Igarashi K."/>
            <person name="Jurgens J.A."/>
            <person name="Kallen N."/>
            <person name="Kersten P."/>
            <person name="Kohler A."/>
            <person name="Kuees U."/>
            <person name="Kumar T.K.A."/>
            <person name="Kuo A."/>
            <person name="LaButti K."/>
            <person name="Larrondo L.F."/>
            <person name="Lindquist E."/>
            <person name="Ling A."/>
            <person name="Lombard V."/>
            <person name="Lucas S."/>
            <person name="Lundell T."/>
            <person name="Martin R."/>
            <person name="McLaughlin D.J."/>
            <person name="Morgenstern I."/>
            <person name="Morin E."/>
            <person name="Murat C."/>
            <person name="Nagy L.G."/>
            <person name="Nolan M."/>
            <person name="Ohm R.A."/>
            <person name="Patyshakuliyeva A."/>
            <person name="Rokas A."/>
            <person name="Ruiz-Duenas F.J."/>
            <person name="Sabat G."/>
            <person name="Salamov A."/>
            <person name="Samejima M."/>
            <person name="Schmutz J."/>
            <person name="Slot J.C."/>
            <person name="St John F."/>
            <person name="Stenlid J."/>
            <person name="Sun H."/>
            <person name="Sun S."/>
            <person name="Syed K."/>
            <person name="Tsang A."/>
            <person name="Wiebenga A."/>
            <person name="Young D."/>
            <person name="Pisabarro A."/>
            <person name="Eastwood D.C."/>
            <person name="Martin F."/>
            <person name="Cullen D."/>
            <person name="Grigoriev I.V."/>
            <person name="Hibbett D.S."/>
        </authorList>
    </citation>
    <scope>NUCLEOTIDE SEQUENCE [LARGE SCALE GENOMIC DNA]</scope>
    <source>
        <strain evidence="3">HHB-11173 SS5</strain>
    </source>
</reference>
<name>R7S2Q0_PUNST</name>
<dbReference type="RefSeq" id="XP_007388856.1">
    <property type="nucleotide sequence ID" value="XM_007388794.1"/>
</dbReference>
<protein>
    <submittedName>
        <fullName evidence="2">Uncharacterized protein</fullName>
    </submittedName>
</protein>
<proteinExistence type="predicted"/>
<dbReference type="SUPFAM" id="SSF51182">
    <property type="entry name" value="RmlC-like cupins"/>
    <property type="match status" value="1"/>
</dbReference>